<sequence length="200" mass="21694">MKPASQIFEDQERNRIDGAVAEAEKKTSSEIVPVVATSSGRYDRAEDIVGLLFGLIAVAGIWSLSPAQAEHEIGAWDSAPPVVEILLLFVSVIAGFIGGAFIASKISWLRRLFTPQKQMKEEVESRARQVFFDSSVHHTTGGTGVLIYVSLYERLAVVLGDKTVVEKLGQEGIDELCATLTQSINQDMTQALVDTIQSTG</sequence>
<keyword evidence="1" id="KW-0472">Membrane</keyword>
<gene>
    <name evidence="2" type="ORF">METZ01_LOCUS367288</name>
</gene>
<feature type="non-terminal residue" evidence="2">
    <location>
        <position position="200"/>
    </location>
</feature>
<dbReference type="Gene3D" id="3.10.310.50">
    <property type="match status" value="1"/>
</dbReference>
<protein>
    <recommendedName>
        <fullName evidence="3">TPM domain-containing protein</fullName>
    </recommendedName>
</protein>
<name>A0A382SX21_9ZZZZ</name>
<accession>A0A382SX21</accession>
<dbReference type="AlphaFoldDB" id="A0A382SX21"/>
<evidence type="ECO:0008006" key="3">
    <source>
        <dbReference type="Google" id="ProtNLM"/>
    </source>
</evidence>
<keyword evidence="1" id="KW-1133">Transmembrane helix</keyword>
<dbReference type="EMBL" id="UINC01132242">
    <property type="protein sequence ID" value="SVD14434.1"/>
    <property type="molecule type" value="Genomic_DNA"/>
</dbReference>
<organism evidence="2">
    <name type="scientific">marine metagenome</name>
    <dbReference type="NCBI Taxonomy" id="408172"/>
    <lineage>
        <taxon>unclassified sequences</taxon>
        <taxon>metagenomes</taxon>
        <taxon>ecological metagenomes</taxon>
    </lineage>
</organism>
<keyword evidence="1" id="KW-0812">Transmembrane</keyword>
<evidence type="ECO:0000256" key="1">
    <source>
        <dbReference type="SAM" id="Phobius"/>
    </source>
</evidence>
<evidence type="ECO:0000313" key="2">
    <source>
        <dbReference type="EMBL" id="SVD14434.1"/>
    </source>
</evidence>
<reference evidence="2" key="1">
    <citation type="submission" date="2018-05" db="EMBL/GenBank/DDBJ databases">
        <authorList>
            <person name="Lanie J.A."/>
            <person name="Ng W.-L."/>
            <person name="Kazmierczak K.M."/>
            <person name="Andrzejewski T.M."/>
            <person name="Davidsen T.M."/>
            <person name="Wayne K.J."/>
            <person name="Tettelin H."/>
            <person name="Glass J.I."/>
            <person name="Rusch D."/>
            <person name="Podicherti R."/>
            <person name="Tsui H.-C.T."/>
            <person name="Winkler M.E."/>
        </authorList>
    </citation>
    <scope>NUCLEOTIDE SEQUENCE</scope>
</reference>
<feature type="transmembrane region" description="Helical" evidence="1">
    <location>
        <begin position="48"/>
        <end position="65"/>
    </location>
</feature>
<feature type="transmembrane region" description="Helical" evidence="1">
    <location>
        <begin position="85"/>
        <end position="103"/>
    </location>
</feature>
<proteinExistence type="predicted"/>